<dbReference type="GO" id="GO:0016740">
    <property type="term" value="F:transferase activity"/>
    <property type="evidence" value="ECO:0007669"/>
    <property type="project" value="UniProtKB-KW"/>
</dbReference>
<gene>
    <name evidence="2" type="ORF">CLV35_3179</name>
</gene>
<dbReference type="AlphaFoldDB" id="A0A420XLL6"/>
<evidence type="ECO:0000259" key="1">
    <source>
        <dbReference type="Pfam" id="PF13480"/>
    </source>
</evidence>
<dbReference type="SUPFAM" id="SSF55729">
    <property type="entry name" value="Acyl-CoA N-acyltransferases (Nat)"/>
    <property type="match status" value="1"/>
</dbReference>
<evidence type="ECO:0000313" key="2">
    <source>
        <dbReference type="EMBL" id="RKS71382.1"/>
    </source>
</evidence>
<accession>A0A420XLL6</accession>
<organism evidence="2 3">
    <name type="scientific">Motilibacter peucedani</name>
    <dbReference type="NCBI Taxonomy" id="598650"/>
    <lineage>
        <taxon>Bacteria</taxon>
        <taxon>Bacillati</taxon>
        <taxon>Actinomycetota</taxon>
        <taxon>Actinomycetes</taxon>
        <taxon>Motilibacterales</taxon>
        <taxon>Motilibacteraceae</taxon>
        <taxon>Motilibacter</taxon>
    </lineage>
</organism>
<keyword evidence="3" id="KW-1185">Reference proteome</keyword>
<dbReference type="InterPro" id="IPR016181">
    <property type="entry name" value="Acyl_CoA_acyltransferase"/>
</dbReference>
<dbReference type="Pfam" id="PF13480">
    <property type="entry name" value="Acetyltransf_6"/>
    <property type="match status" value="1"/>
</dbReference>
<evidence type="ECO:0000313" key="3">
    <source>
        <dbReference type="Proteomes" id="UP000281955"/>
    </source>
</evidence>
<protein>
    <submittedName>
        <fullName evidence="2">CelD/BcsL family acetyltransferase involved in cellulose biosynthesis</fullName>
    </submittedName>
</protein>
<dbReference type="Proteomes" id="UP000281955">
    <property type="component" value="Unassembled WGS sequence"/>
</dbReference>
<feature type="domain" description="BioF2-like acetyltransferase" evidence="1">
    <location>
        <begin position="182"/>
        <end position="324"/>
    </location>
</feature>
<dbReference type="InterPro" id="IPR038740">
    <property type="entry name" value="BioF2-like_GNAT_dom"/>
</dbReference>
<reference evidence="2 3" key="1">
    <citation type="submission" date="2018-10" db="EMBL/GenBank/DDBJ databases">
        <title>Genomic Encyclopedia of Archaeal and Bacterial Type Strains, Phase II (KMG-II): from individual species to whole genera.</title>
        <authorList>
            <person name="Goeker M."/>
        </authorList>
    </citation>
    <scope>NUCLEOTIDE SEQUENCE [LARGE SCALE GENOMIC DNA]</scope>
    <source>
        <strain evidence="2 3">RP-AC37</strain>
    </source>
</reference>
<dbReference type="InParanoid" id="A0A420XLL6"/>
<comment type="caution">
    <text evidence="2">The sequence shown here is derived from an EMBL/GenBank/DDBJ whole genome shotgun (WGS) entry which is preliminary data.</text>
</comment>
<dbReference type="EMBL" id="RBWV01000014">
    <property type="protein sequence ID" value="RKS71382.1"/>
    <property type="molecule type" value="Genomic_DNA"/>
</dbReference>
<dbReference type="RefSeq" id="WP_121194455.1">
    <property type="nucleotide sequence ID" value="NZ_RBWV01000014.1"/>
</dbReference>
<keyword evidence="2" id="KW-0808">Transferase</keyword>
<name>A0A420XLL6_9ACTN</name>
<proteinExistence type="predicted"/>
<sequence>MTATLEPTGSLLARESEVRLVAGAADVSALAAELEALRTACDLPASASGAWVRAAVLTAEPQEPWAVVVRGATGRLDAAAVLLDRATSEGTRTVLASGGDGHRAGLPAVDGPSAALLADALAPELLLRAAAGGEVVLGPVTDDEVARELSRATGVPLTAVDPVPALRRDASNDLRDYLSHGLRKTLRKSANRADSDGLAVRTAFETSPAAIEALLPQMEAAYRDRDHQHGLRSVLDDPAGLALWRARLTGLVASGVVEVATLHLGDALAAYVVGLLEPPAYRVLEGRFVTEWARYSPGRLLEAAVAQRVLSTPQLELLDWMTGVAPETLLAANESAPLVELRLPEPGR</sequence>
<dbReference type="OrthoDB" id="3774569at2"/>